<evidence type="ECO:0000256" key="8">
    <source>
        <dbReference type="SAM" id="SignalP"/>
    </source>
</evidence>
<evidence type="ECO:0000256" key="2">
    <source>
        <dbReference type="ARBA" id="ARBA00022475"/>
    </source>
</evidence>
<keyword evidence="8" id="KW-0732">Signal</keyword>
<keyword evidence="2" id="KW-1003">Cell membrane</keyword>
<evidence type="ECO:0000313" key="10">
    <source>
        <dbReference type="Proteomes" id="UP000240542"/>
    </source>
</evidence>
<dbReference type="Pfam" id="PF01810">
    <property type="entry name" value="LysE"/>
    <property type="match status" value="1"/>
</dbReference>
<dbReference type="EMBL" id="PYGA01000037">
    <property type="protein sequence ID" value="PSK85984.1"/>
    <property type="molecule type" value="Genomic_DNA"/>
</dbReference>
<dbReference type="RefSeq" id="WP_211301566.1">
    <property type="nucleotide sequence ID" value="NZ_PYGA01000037.1"/>
</dbReference>
<protein>
    <submittedName>
        <fullName evidence="9">Threonine/homoserine/homoserine lactone efflux protein</fullName>
    </submittedName>
</protein>
<keyword evidence="5 7" id="KW-0472">Membrane</keyword>
<evidence type="ECO:0000256" key="4">
    <source>
        <dbReference type="ARBA" id="ARBA00022989"/>
    </source>
</evidence>
<comment type="caution">
    <text evidence="9">The sequence shown here is derived from an EMBL/GenBank/DDBJ whole genome shotgun (WGS) entry which is preliminary data.</text>
</comment>
<dbReference type="AlphaFoldDB" id="A0A2P8CLY4"/>
<feature type="compositionally biased region" description="Basic and acidic residues" evidence="6">
    <location>
        <begin position="113"/>
        <end position="125"/>
    </location>
</feature>
<feature type="region of interest" description="Disordered" evidence="6">
    <location>
        <begin position="109"/>
        <end position="141"/>
    </location>
</feature>
<organism evidence="9 10">
    <name type="scientific">Murinocardiopsis flavida</name>
    <dbReference type="NCBI Taxonomy" id="645275"/>
    <lineage>
        <taxon>Bacteria</taxon>
        <taxon>Bacillati</taxon>
        <taxon>Actinomycetota</taxon>
        <taxon>Actinomycetes</taxon>
        <taxon>Streptosporangiales</taxon>
        <taxon>Nocardiopsidaceae</taxon>
        <taxon>Murinocardiopsis</taxon>
    </lineage>
</organism>
<feature type="chain" id="PRO_5015167524" evidence="8">
    <location>
        <begin position="19"/>
        <end position="244"/>
    </location>
</feature>
<reference evidence="9 10" key="1">
    <citation type="submission" date="2018-03" db="EMBL/GenBank/DDBJ databases">
        <title>Genomic Encyclopedia of Archaeal and Bacterial Type Strains, Phase II (KMG-II): from individual species to whole genera.</title>
        <authorList>
            <person name="Goeker M."/>
        </authorList>
    </citation>
    <scope>NUCLEOTIDE SEQUENCE [LARGE SCALE GENOMIC DNA]</scope>
    <source>
        <strain evidence="9 10">DSM 45312</strain>
    </source>
</reference>
<keyword evidence="10" id="KW-1185">Reference proteome</keyword>
<gene>
    <name evidence="9" type="ORF">CLV63_13743</name>
</gene>
<feature type="transmembrane region" description="Helical" evidence="7">
    <location>
        <begin position="155"/>
        <end position="175"/>
    </location>
</feature>
<keyword evidence="3 7" id="KW-0812">Transmembrane</keyword>
<feature type="signal peptide" evidence="8">
    <location>
        <begin position="1"/>
        <end position="18"/>
    </location>
</feature>
<dbReference type="GO" id="GO:0005886">
    <property type="term" value="C:plasma membrane"/>
    <property type="evidence" value="ECO:0007669"/>
    <property type="project" value="UniProtKB-SubCell"/>
</dbReference>
<evidence type="ECO:0000256" key="1">
    <source>
        <dbReference type="ARBA" id="ARBA00004651"/>
    </source>
</evidence>
<dbReference type="InterPro" id="IPR001123">
    <property type="entry name" value="LeuE-type"/>
</dbReference>
<dbReference type="PANTHER" id="PTHR30086:SF20">
    <property type="entry name" value="ARGININE EXPORTER PROTEIN ARGO-RELATED"/>
    <property type="match status" value="1"/>
</dbReference>
<comment type="subcellular location">
    <subcellularLocation>
        <location evidence="1">Cell membrane</location>
        <topology evidence="1">Multi-pass membrane protein</topology>
    </subcellularLocation>
</comment>
<dbReference type="Proteomes" id="UP000240542">
    <property type="component" value="Unassembled WGS sequence"/>
</dbReference>
<dbReference type="GO" id="GO:0015171">
    <property type="term" value="F:amino acid transmembrane transporter activity"/>
    <property type="evidence" value="ECO:0007669"/>
    <property type="project" value="TreeGrafter"/>
</dbReference>
<feature type="transmembrane region" description="Helical" evidence="7">
    <location>
        <begin position="55"/>
        <end position="75"/>
    </location>
</feature>
<dbReference type="PANTHER" id="PTHR30086">
    <property type="entry name" value="ARGININE EXPORTER PROTEIN ARGO"/>
    <property type="match status" value="1"/>
</dbReference>
<dbReference type="PIRSF" id="PIRSF006324">
    <property type="entry name" value="LeuE"/>
    <property type="match status" value="1"/>
</dbReference>
<evidence type="ECO:0000256" key="5">
    <source>
        <dbReference type="ARBA" id="ARBA00023136"/>
    </source>
</evidence>
<evidence type="ECO:0000313" key="9">
    <source>
        <dbReference type="EMBL" id="PSK85984.1"/>
    </source>
</evidence>
<evidence type="ECO:0000256" key="3">
    <source>
        <dbReference type="ARBA" id="ARBA00022692"/>
    </source>
</evidence>
<proteinExistence type="predicted"/>
<evidence type="ECO:0000256" key="7">
    <source>
        <dbReference type="SAM" id="Phobius"/>
    </source>
</evidence>
<feature type="transmembrane region" description="Helical" evidence="7">
    <location>
        <begin position="187"/>
        <end position="212"/>
    </location>
</feature>
<accession>A0A2P8CLY4</accession>
<sequence>MSASMVASLPASQWAAFAAAALVFAAVPGPNQLLSLRNAVQQGTGDAVVGLAGRFTAFAILLAATVAGLGAVLIASETAFTVLKWCGVGYLALLGVRLVWGAWRHQPAGKAGGRADRSNSDEADGRVVGSGGEAGAAPDAPTAHRTRWRLVRQEFLVAMTNPKSMLLFAAFLPQFTDPAAPAAPQLAALGAGYIAIEFAVAVCYTAAGGRLAGTGLTARIRRRIDAGAGLTMIGLAGALAVERR</sequence>
<keyword evidence="4 7" id="KW-1133">Transmembrane helix</keyword>
<evidence type="ECO:0000256" key="6">
    <source>
        <dbReference type="SAM" id="MobiDB-lite"/>
    </source>
</evidence>
<name>A0A2P8CLY4_9ACTN</name>